<evidence type="ECO:0000256" key="2">
    <source>
        <dbReference type="ARBA" id="ARBA00008226"/>
    </source>
</evidence>
<keyword evidence="8" id="KW-0547">Nucleotide-binding</keyword>
<dbReference type="Gene3D" id="3.40.50.800">
    <property type="entry name" value="Anticodon-binding domain"/>
    <property type="match status" value="1"/>
</dbReference>
<dbReference type="GO" id="GO:0006435">
    <property type="term" value="P:threonyl-tRNA aminoacylation"/>
    <property type="evidence" value="ECO:0007669"/>
    <property type="project" value="InterPro"/>
</dbReference>
<keyword evidence="6 18" id="KW-0436">Ligase</keyword>
<dbReference type="Pfam" id="PF03129">
    <property type="entry name" value="HGTP_anticodon"/>
    <property type="match status" value="1"/>
</dbReference>
<dbReference type="InterPro" id="IPR018163">
    <property type="entry name" value="Thr/Ala-tRNA-synth_IIc_edit"/>
</dbReference>
<dbReference type="GO" id="GO:0005524">
    <property type="term" value="F:ATP binding"/>
    <property type="evidence" value="ECO:0007669"/>
    <property type="project" value="UniProtKB-KW"/>
</dbReference>
<dbReference type="FunFam" id="3.30.980.10:FF:000005">
    <property type="entry name" value="Threonyl-tRNA synthetase, mitochondrial"/>
    <property type="match status" value="1"/>
</dbReference>
<keyword evidence="11" id="KW-0694">RNA-binding</keyword>
<dbReference type="SUPFAM" id="SSF55186">
    <property type="entry name" value="ThrRS/AlaRS common domain"/>
    <property type="match status" value="1"/>
</dbReference>
<evidence type="ECO:0000256" key="14">
    <source>
        <dbReference type="ARBA" id="ARBA00031900"/>
    </source>
</evidence>
<dbReference type="CDD" id="cd00771">
    <property type="entry name" value="ThrRS_core"/>
    <property type="match status" value="1"/>
</dbReference>
<keyword evidence="4" id="KW-0963">Cytoplasm</keyword>
<evidence type="ECO:0000256" key="6">
    <source>
        <dbReference type="ARBA" id="ARBA00022598"/>
    </source>
</evidence>
<dbReference type="FunFam" id="3.40.50.800:FF:000001">
    <property type="entry name" value="Threonine--tRNA ligase"/>
    <property type="match status" value="1"/>
</dbReference>
<evidence type="ECO:0000256" key="11">
    <source>
        <dbReference type="ARBA" id="ARBA00022884"/>
    </source>
</evidence>
<dbReference type="PANTHER" id="PTHR11451">
    <property type="entry name" value="THREONINE-TRNA LIGASE"/>
    <property type="match status" value="1"/>
</dbReference>
<keyword evidence="5" id="KW-0820">tRNA-binding</keyword>
<dbReference type="InterPro" id="IPR033728">
    <property type="entry name" value="ThrRS_core"/>
</dbReference>
<name>A0AA35WWW1_GEOBA</name>
<evidence type="ECO:0000256" key="4">
    <source>
        <dbReference type="ARBA" id="ARBA00022490"/>
    </source>
</evidence>
<dbReference type="AlphaFoldDB" id="A0AA35WWW1"/>
<comment type="similarity">
    <text evidence="2">Belongs to the class-II aminoacyl-tRNA synthetase family.</text>
</comment>
<keyword evidence="12" id="KW-0648">Protein biosynthesis</keyword>
<evidence type="ECO:0000256" key="8">
    <source>
        <dbReference type="ARBA" id="ARBA00022741"/>
    </source>
</evidence>
<dbReference type="Pfam" id="PF00587">
    <property type="entry name" value="tRNA-synt_2b"/>
    <property type="match status" value="1"/>
</dbReference>
<dbReference type="FunFam" id="3.30.930.10:FF:000019">
    <property type="entry name" value="Threonine--tRNA ligase"/>
    <property type="match status" value="1"/>
</dbReference>
<dbReference type="InterPro" id="IPR045864">
    <property type="entry name" value="aa-tRNA-synth_II/BPL/LPL"/>
</dbReference>
<dbReference type="InterPro" id="IPR002314">
    <property type="entry name" value="aa-tRNA-synt_IIb"/>
</dbReference>
<dbReference type="NCBIfam" id="TIGR00418">
    <property type="entry name" value="thrS"/>
    <property type="match status" value="1"/>
</dbReference>
<keyword evidence="7" id="KW-0479">Metal-binding</keyword>
<dbReference type="CDD" id="cd00860">
    <property type="entry name" value="ThrRS_anticodon"/>
    <property type="match status" value="1"/>
</dbReference>
<evidence type="ECO:0000256" key="13">
    <source>
        <dbReference type="ARBA" id="ARBA00023146"/>
    </source>
</evidence>
<dbReference type="SUPFAM" id="SSF52954">
    <property type="entry name" value="Class II aaRS ABD-related"/>
    <property type="match status" value="1"/>
</dbReference>
<dbReference type="InterPro" id="IPR002320">
    <property type="entry name" value="Thr-tRNA-ligase_IIa"/>
</dbReference>
<evidence type="ECO:0000256" key="15">
    <source>
        <dbReference type="ARBA" id="ARBA00049515"/>
    </source>
</evidence>
<dbReference type="GO" id="GO:0005737">
    <property type="term" value="C:cytoplasm"/>
    <property type="evidence" value="ECO:0007669"/>
    <property type="project" value="UniProtKB-SubCell"/>
</dbReference>
<keyword evidence="13" id="KW-0030">Aminoacyl-tRNA synthetase</keyword>
<comment type="catalytic activity">
    <reaction evidence="15">
        <text>tRNA(Thr) + L-threonine + ATP = L-threonyl-tRNA(Thr) + AMP + diphosphate + H(+)</text>
        <dbReference type="Rhea" id="RHEA:24624"/>
        <dbReference type="Rhea" id="RHEA-COMP:9670"/>
        <dbReference type="Rhea" id="RHEA-COMP:9704"/>
        <dbReference type="ChEBI" id="CHEBI:15378"/>
        <dbReference type="ChEBI" id="CHEBI:30616"/>
        <dbReference type="ChEBI" id="CHEBI:33019"/>
        <dbReference type="ChEBI" id="CHEBI:57926"/>
        <dbReference type="ChEBI" id="CHEBI:78442"/>
        <dbReference type="ChEBI" id="CHEBI:78534"/>
        <dbReference type="ChEBI" id="CHEBI:456215"/>
        <dbReference type="EC" id="6.1.1.3"/>
    </reaction>
</comment>
<organism evidence="18 19">
    <name type="scientific">Geodia barretti</name>
    <name type="common">Barrett's horny sponge</name>
    <dbReference type="NCBI Taxonomy" id="519541"/>
    <lineage>
        <taxon>Eukaryota</taxon>
        <taxon>Metazoa</taxon>
        <taxon>Porifera</taxon>
        <taxon>Demospongiae</taxon>
        <taxon>Heteroscleromorpha</taxon>
        <taxon>Tetractinellida</taxon>
        <taxon>Astrophorina</taxon>
        <taxon>Geodiidae</taxon>
        <taxon>Geodia</taxon>
    </lineage>
</organism>
<comment type="caution">
    <text evidence="18">The sequence shown here is derived from an EMBL/GenBank/DDBJ whole genome shotgun (WGS) entry which is preliminary data.</text>
</comment>
<dbReference type="HAMAP" id="MF_00184">
    <property type="entry name" value="Thr_tRNA_synth"/>
    <property type="match status" value="1"/>
</dbReference>
<keyword evidence="10" id="KW-0067">ATP-binding</keyword>
<evidence type="ECO:0000256" key="3">
    <source>
        <dbReference type="ARBA" id="ARBA00013163"/>
    </source>
</evidence>
<evidence type="ECO:0000313" key="18">
    <source>
        <dbReference type="EMBL" id="CAI8035844.1"/>
    </source>
</evidence>
<dbReference type="InterPro" id="IPR036621">
    <property type="entry name" value="Anticodon-bd_dom_sf"/>
</dbReference>
<dbReference type="InterPro" id="IPR004154">
    <property type="entry name" value="Anticodon-bd"/>
</dbReference>
<dbReference type="GO" id="GO:0004829">
    <property type="term" value="F:threonine-tRNA ligase activity"/>
    <property type="evidence" value="ECO:0007669"/>
    <property type="project" value="UniProtKB-EC"/>
</dbReference>
<sequence>MTTLDHDHDLHSLRERMRHSAAHVMADAVLQLFPDAKLGIGPSTDDGFYYDFEVSRAFTPEDLEAIEERISETIAGDLPFVYEEISLADAKAMFSDQTYKLEIIDELPPDEVISVYRHGDFVDLCRGPHVDSTAQISACKLLNIAGAYWRGDEKRPMLQRIYGTAFESGEALDEYLERLEEAQRRDHRRLARELDLLSFHEEYGPGLVYWHPKGGRVRSIIEDFWRREHYRAGYDLVYSPHVGKSTIWETSGHLDFYAENMYSPMDVDGQDYYVKPMNCPFHVQIYKSSLRSYRELPMRLGELGTVYRYERSGVLHGLLRVRGFTQDDAHIFCRPGQVADEIGRCVDFMQFFLRSFGFQDFHVYLSTRNEGGKFAGSLEDWDMATGTLRDVIQSRGLPYDVDEGGAVFYGPKIDVKMVDALGREWQCTTIQFDFNLPERFDVTYIGEDGNEHRPYMVHRALLGSIERFFGVLIEHYAGAFPTWLAPVQAVVIPIADRHLDFAQAVSDRLRESDIRVDVDGRSERMNAKIRHAQLNKVPFMLVVGDKEIDSDSVSVRLRDGQDLGPKPVSEVMGLIQEAVDSRV</sequence>
<dbReference type="InterPro" id="IPR012947">
    <property type="entry name" value="tRNA_SAD"/>
</dbReference>
<dbReference type="SMART" id="SM00863">
    <property type="entry name" value="tRNA_SAD"/>
    <property type="match status" value="1"/>
</dbReference>
<feature type="domain" description="Aminoacyl-transfer RNA synthetases class-II family profile" evidence="17">
    <location>
        <begin position="186"/>
        <end position="481"/>
    </location>
</feature>
<keyword evidence="19" id="KW-1185">Reference proteome</keyword>
<protein>
    <recommendedName>
        <fullName evidence="16">Probable threonine--tRNA ligase, cytoplasmic</fullName>
        <ecNumber evidence="3">6.1.1.3</ecNumber>
    </recommendedName>
    <alternativeName>
        <fullName evidence="14">Threonyl-tRNA synthetase</fullName>
    </alternativeName>
</protein>
<dbReference type="InterPro" id="IPR047246">
    <property type="entry name" value="ThrRS_anticodon"/>
</dbReference>
<dbReference type="EMBL" id="CASHTH010002827">
    <property type="protein sequence ID" value="CAI8035844.1"/>
    <property type="molecule type" value="Genomic_DNA"/>
</dbReference>
<keyword evidence="9" id="KW-0862">Zinc</keyword>
<dbReference type="GO" id="GO:0000049">
    <property type="term" value="F:tRNA binding"/>
    <property type="evidence" value="ECO:0007669"/>
    <property type="project" value="UniProtKB-KW"/>
</dbReference>
<dbReference type="Gene3D" id="3.30.980.10">
    <property type="entry name" value="Threonyl-trna Synthetase, Chain A, domain 2"/>
    <property type="match status" value="1"/>
</dbReference>
<evidence type="ECO:0000256" key="10">
    <source>
        <dbReference type="ARBA" id="ARBA00022840"/>
    </source>
</evidence>
<evidence type="ECO:0000256" key="16">
    <source>
        <dbReference type="ARBA" id="ARBA00072369"/>
    </source>
</evidence>
<dbReference type="PROSITE" id="PS50862">
    <property type="entry name" value="AA_TRNA_LIGASE_II"/>
    <property type="match status" value="1"/>
</dbReference>
<accession>A0AA35WWW1</accession>
<proteinExistence type="inferred from homology"/>
<dbReference type="PANTHER" id="PTHR11451:SF44">
    <property type="entry name" value="THREONINE--TRNA LIGASE, CHLOROPLASTIC_MITOCHONDRIAL 2"/>
    <property type="match status" value="1"/>
</dbReference>
<evidence type="ECO:0000256" key="12">
    <source>
        <dbReference type="ARBA" id="ARBA00022917"/>
    </source>
</evidence>
<dbReference type="Proteomes" id="UP001174909">
    <property type="component" value="Unassembled WGS sequence"/>
</dbReference>
<dbReference type="InterPro" id="IPR006195">
    <property type="entry name" value="aa-tRNA-synth_II"/>
</dbReference>
<comment type="subcellular location">
    <subcellularLocation>
        <location evidence="1">Cytoplasm</location>
    </subcellularLocation>
</comment>
<dbReference type="FunFam" id="3.30.54.20:FF:000002">
    <property type="entry name" value="Threonine--tRNA ligase"/>
    <property type="match status" value="1"/>
</dbReference>
<gene>
    <name evidence="18" type="ORF">GBAR_LOCUS20103</name>
</gene>
<dbReference type="Gene3D" id="3.30.930.10">
    <property type="entry name" value="Bira Bifunctional Protein, Domain 2"/>
    <property type="match status" value="1"/>
</dbReference>
<evidence type="ECO:0000256" key="9">
    <source>
        <dbReference type="ARBA" id="ARBA00022833"/>
    </source>
</evidence>
<dbReference type="GO" id="GO:0046872">
    <property type="term" value="F:metal ion binding"/>
    <property type="evidence" value="ECO:0007669"/>
    <property type="project" value="UniProtKB-KW"/>
</dbReference>
<evidence type="ECO:0000256" key="5">
    <source>
        <dbReference type="ARBA" id="ARBA00022555"/>
    </source>
</evidence>
<dbReference type="Gene3D" id="3.30.54.20">
    <property type="match status" value="1"/>
</dbReference>
<dbReference type="SUPFAM" id="SSF55681">
    <property type="entry name" value="Class II aaRS and biotin synthetases"/>
    <property type="match status" value="1"/>
</dbReference>
<evidence type="ECO:0000256" key="1">
    <source>
        <dbReference type="ARBA" id="ARBA00004496"/>
    </source>
</evidence>
<evidence type="ECO:0000313" key="19">
    <source>
        <dbReference type="Proteomes" id="UP001174909"/>
    </source>
</evidence>
<dbReference type="PRINTS" id="PR01047">
    <property type="entry name" value="TRNASYNTHTHR"/>
</dbReference>
<dbReference type="EC" id="6.1.1.3" evidence="3"/>
<dbReference type="Pfam" id="PF07973">
    <property type="entry name" value="tRNA_SAD"/>
    <property type="match status" value="1"/>
</dbReference>
<evidence type="ECO:0000256" key="7">
    <source>
        <dbReference type="ARBA" id="ARBA00022723"/>
    </source>
</evidence>
<reference evidence="18" key="1">
    <citation type="submission" date="2023-03" db="EMBL/GenBank/DDBJ databases">
        <authorList>
            <person name="Steffen K."/>
            <person name="Cardenas P."/>
        </authorList>
    </citation>
    <scope>NUCLEOTIDE SEQUENCE</scope>
</reference>
<evidence type="ECO:0000259" key="17">
    <source>
        <dbReference type="PROSITE" id="PS50862"/>
    </source>
</evidence>